<protein>
    <recommendedName>
        <fullName evidence="2">histidine kinase</fullName>
        <ecNumber evidence="2">2.7.13.3</ecNumber>
    </recommendedName>
</protein>
<dbReference type="SUPFAM" id="SSF55874">
    <property type="entry name" value="ATPase domain of HSP90 chaperone/DNA topoisomerase II/histidine kinase"/>
    <property type="match status" value="1"/>
</dbReference>
<reference evidence="9 10" key="1">
    <citation type="submission" date="2005-10" db="EMBL/GenBank/DDBJ databases">
        <title>Complete sequence of Geobacter metallireducens GS-15.</title>
        <authorList>
            <consortium name="US DOE Joint Genome Institute"/>
            <person name="Copeland A."/>
            <person name="Lucas S."/>
            <person name="Lapidus A."/>
            <person name="Barry K."/>
            <person name="Detter J.C."/>
            <person name="Glavina T."/>
            <person name="Hammon N."/>
            <person name="Israni S."/>
            <person name="Pitluck S."/>
            <person name="Di Bartolo G."/>
            <person name="Chain P."/>
            <person name="Schmutz J."/>
            <person name="Larimer F."/>
            <person name="Land M."/>
            <person name="Kyrpides N."/>
            <person name="Ivanova N."/>
            <person name="Richardson P."/>
        </authorList>
    </citation>
    <scope>NUCLEOTIDE SEQUENCE [LARGE SCALE GENOMIC DNA]</scope>
    <source>
        <strain evidence="10">ATCC 53774 / DSM 7210 / GS-15</strain>
    </source>
</reference>
<keyword evidence="3" id="KW-0597">Phosphoprotein</keyword>
<evidence type="ECO:0000256" key="3">
    <source>
        <dbReference type="ARBA" id="ARBA00022553"/>
    </source>
</evidence>
<dbReference type="InterPro" id="IPR004358">
    <property type="entry name" value="Sig_transdc_His_kin-like_C"/>
</dbReference>
<dbReference type="SUPFAM" id="SSF55785">
    <property type="entry name" value="PYP-like sensor domain (PAS domain)"/>
    <property type="match status" value="1"/>
</dbReference>
<dbReference type="PROSITE" id="PS50112">
    <property type="entry name" value="PAS"/>
    <property type="match status" value="1"/>
</dbReference>
<feature type="domain" description="Histidine kinase" evidence="7">
    <location>
        <begin position="130"/>
        <end position="364"/>
    </location>
</feature>
<dbReference type="Pfam" id="PF02518">
    <property type="entry name" value="HATPase_c"/>
    <property type="match status" value="1"/>
</dbReference>
<dbReference type="GO" id="GO:0007234">
    <property type="term" value="P:osmosensory signaling via phosphorelay pathway"/>
    <property type="evidence" value="ECO:0007669"/>
    <property type="project" value="TreeGrafter"/>
</dbReference>
<evidence type="ECO:0000259" key="7">
    <source>
        <dbReference type="PROSITE" id="PS50109"/>
    </source>
</evidence>
<dbReference type="PRINTS" id="PR00344">
    <property type="entry name" value="BCTRLSENSOR"/>
</dbReference>
<dbReference type="KEGG" id="gme:Gmet_0500"/>
<sequence length="366" mass="40325">MSGSGSTHPTLVVAADGKIIEANDAFTLLSGYRAEAVTGRLFHEVVLCADGAPGIASMETLSGVELRKASGARLSLLAVVSPMLGQNLAPYRYIVKLIECREIPEVAQTLAATESRLEVSERELQTFVSSVSHDLRSPVVSIKGFTGELRGLTENFMRQIGKAPDLSPESEALFTQYREEMLEAIGFVESSAKRVERLVNLLVVFSKLEGIPLNDQRVDMAGLFRSVLTSMRHRIGQKDCQISMEAVFPSLMIDPTVTERIFSNILDNAVKYLDPSRPGAITIKAGENDREVIFSIRDNGIGIAEYNRHKVFMFFRRATDLDIPGDGVGMPLARALLKRYRGRIWFESLEGTGTTFHVAFPKTLVV</sequence>
<keyword evidence="6" id="KW-0472">Membrane</keyword>
<dbReference type="PANTHER" id="PTHR42878:SF15">
    <property type="entry name" value="BACTERIOPHYTOCHROME"/>
    <property type="match status" value="1"/>
</dbReference>
<dbReference type="AlphaFoldDB" id="Q39YD1"/>
<dbReference type="GO" id="GO:0016020">
    <property type="term" value="C:membrane"/>
    <property type="evidence" value="ECO:0007669"/>
    <property type="project" value="UniProtKB-SubCell"/>
</dbReference>
<evidence type="ECO:0000313" key="10">
    <source>
        <dbReference type="Proteomes" id="UP000007073"/>
    </source>
</evidence>
<dbReference type="CDD" id="cd00082">
    <property type="entry name" value="HisKA"/>
    <property type="match status" value="1"/>
</dbReference>
<dbReference type="GO" id="GO:0000156">
    <property type="term" value="F:phosphorelay response regulator activity"/>
    <property type="evidence" value="ECO:0007669"/>
    <property type="project" value="TreeGrafter"/>
</dbReference>
<dbReference type="Gene3D" id="3.30.565.10">
    <property type="entry name" value="Histidine kinase-like ATPase, C-terminal domain"/>
    <property type="match status" value="1"/>
</dbReference>
<keyword evidence="10" id="KW-1185">Reference proteome</keyword>
<dbReference type="SMART" id="SM00387">
    <property type="entry name" value="HATPase_c"/>
    <property type="match status" value="1"/>
</dbReference>
<evidence type="ECO:0000256" key="1">
    <source>
        <dbReference type="ARBA" id="ARBA00000085"/>
    </source>
</evidence>
<dbReference type="InterPro" id="IPR035965">
    <property type="entry name" value="PAS-like_dom_sf"/>
</dbReference>
<dbReference type="Proteomes" id="UP000007073">
    <property type="component" value="Chromosome"/>
</dbReference>
<reference evidence="9 10" key="2">
    <citation type="journal article" date="2009" name="BMC Microbiol.">
        <title>The genome sequence of Geobacter metallireducens: features of metabolism, physiology and regulation common and dissimilar to Geobacter sulfurreducens.</title>
        <authorList>
            <person name="Aklujkar M."/>
            <person name="Krushkal J."/>
            <person name="DiBartolo G."/>
            <person name="Lapidus A."/>
            <person name="Land M.L."/>
            <person name="Lovley D.R."/>
        </authorList>
    </citation>
    <scope>NUCLEOTIDE SEQUENCE [LARGE SCALE GENOMIC DNA]</scope>
    <source>
        <strain evidence="10">ATCC 53774 / DSM 7210 / GS-15</strain>
    </source>
</reference>
<evidence type="ECO:0000259" key="8">
    <source>
        <dbReference type="PROSITE" id="PS50112"/>
    </source>
</evidence>
<accession>Q39YD1</accession>
<dbReference type="HOGENOM" id="CLU_000445_114_71_7"/>
<keyword evidence="5 9" id="KW-0418">Kinase</keyword>
<dbReference type="GO" id="GO:0000155">
    <property type="term" value="F:phosphorelay sensor kinase activity"/>
    <property type="evidence" value="ECO:0007669"/>
    <property type="project" value="InterPro"/>
</dbReference>
<evidence type="ECO:0000256" key="6">
    <source>
        <dbReference type="ARBA" id="ARBA00023136"/>
    </source>
</evidence>
<dbReference type="STRING" id="269799.Gmet_0500"/>
<name>Q39YD1_GEOMG</name>
<comment type="catalytic activity">
    <reaction evidence="1">
        <text>ATP + protein L-histidine = ADP + protein N-phospho-L-histidine.</text>
        <dbReference type="EC" id="2.7.13.3"/>
    </reaction>
</comment>
<dbReference type="GO" id="GO:0030295">
    <property type="term" value="F:protein kinase activator activity"/>
    <property type="evidence" value="ECO:0007669"/>
    <property type="project" value="TreeGrafter"/>
</dbReference>
<dbReference type="InterPro" id="IPR050351">
    <property type="entry name" value="BphY/WalK/GraS-like"/>
</dbReference>
<feature type="domain" description="PAS" evidence="8">
    <location>
        <begin position="1"/>
        <end position="40"/>
    </location>
</feature>
<dbReference type="GO" id="GO:0006355">
    <property type="term" value="P:regulation of DNA-templated transcription"/>
    <property type="evidence" value="ECO:0007669"/>
    <property type="project" value="InterPro"/>
</dbReference>
<dbReference type="InterPro" id="IPR003594">
    <property type="entry name" value="HATPase_dom"/>
</dbReference>
<dbReference type="Pfam" id="PF00512">
    <property type="entry name" value="HisKA"/>
    <property type="match status" value="1"/>
</dbReference>
<dbReference type="SMART" id="SM00388">
    <property type="entry name" value="HisKA"/>
    <property type="match status" value="1"/>
</dbReference>
<evidence type="ECO:0000256" key="5">
    <source>
        <dbReference type="ARBA" id="ARBA00022777"/>
    </source>
</evidence>
<evidence type="ECO:0000256" key="4">
    <source>
        <dbReference type="ARBA" id="ARBA00022679"/>
    </source>
</evidence>
<dbReference type="EC" id="2.7.13.3" evidence="2"/>
<dbReference type="InterPro" id="IPR003661">
    <property type="entry name" value="HisK_dim/P_dom"/>
</dbReference>
<dbReference type="Pfam" id="PF00989">
    <property type="entry name" value="PAS"/>
    <property type="match status" value="1"/>
</dbReference>
<evidence type="ECO:0000313" key="9">
    <source>
        <dbReference type="EMBL" id="ABB30743.1"/>
    </source>
</evidence>
<keyword evidence="4" id="KW-0808">Transferase</keyword>
<dbReference type="RefSeq" id="WP_004512196.1">
    <property type="nucleotide sequence ID" value="NC_007517.1"/>
</dbReference>
<dbReference type="EMBL" id="CP000148">
    <property type="protein sequence ID" value="ABB30743.1"/>
    <property type="molecule type" value="Genomic_DNA"/>
</dbReference>
<dbReference type="InterPro" id="IPR036890">
    <property type="entry name" value="HATPase_C_sf"/>
</dbReference>
<dbReference type="eggNOG" id="COG4251">
    <property type="taxonomic scope" value="Bacteria"/>
</dbReference>
<dbReference type="InterPro" id="IPR000014">
    <property type="entry name" value="PAS"/>
</dbReference>
<evidence type="ECO:0000256" key="2">
    <source>
        <dbReference type="ARBA" id="ARBA00012438"/>
    </source>
</evidence>
<gene>
    <name evidence="9" type="ordered locus">Gmet_0500</name>
</gene>
<dbReference type="Gene3D" id="3.30.450.20">
    <property type="entry name" value="PAS domain"/>
    <property type="match status" value="1"/>
</dbReference>
<proteinExistence type="predicted"/>
<dbReference type="InterPro" id="IPR013767">
    <property type="entry name" value="PAS_fold"/>
</dbReference>
<dbReference type="PROSITE" id="PS50109">
    <property type="entry name" value="HIS_KIN"/>
    <property type="match status" value="1"/>
</dbReference>
<dbReference type="Gene3D" id="1.10.287.130">
    <property type="match status" value="1"/>
</dbReference>
<dbReference type="SUPFAM" id="SSF47384">
    <property type="entry name" value="Homodimeric domain of signal transducing histidine kinase"/>
    <property type="match status" value="1"/>
</dbReference>
<dbReference type="InterPro" id="IPR005467">
    <property type="entry name" value="His_kinase_dom"/>
</dbReference>
<dbReference type="InterPro" id="IPR036097">
    <property type="entry name" value="HisK_dim/P_sf"/>
</dbReference>
<dbReference type="CDD" id="cd00130">
    <property type="entry name" value="PAS"/>
    <property type="match status" value="1"/>
</dbReference>
<dbReference type="PANTHER" id="PTHR42878">
    <property type="entry name" value="TWO-COMPONENT HISTIDINE KINASE"/>
    <property type="match status" value="1"/>
</dbReference>
<organism evidence="9 10">
    <name type="scientific">Geobacter metallireducens (strain ATCC 53774 / DSM 7210 / GS-15)</name>
    <dbReference type="NCBI Taxonomy" id="269799"/>
    <lineage>
        <taxon>Bacteria</taxon>
        <taxon>Pseudomonadati</taxon>
        <taxon>Thermodesulfobacteriota</taxon>
        <taxon>Desulfuromonadia</taxon>
        <taxon>Geobacterales</taxon>
        <taxon>Geobacteraceae</taxon>
        <taxon>Geobacter</taxon>
    </lineage>
</organism>